<keyword evidence="6 15" id="KW-0460">Magnesium</keyword>
<comment type="function">
    <text evidence="15">Functions in the biosynthesis of branched-chain amino acids. Catalyzes the dehydration of (2R,3R)-2,3-dihydroxy-3-methylpentanoate (2,3-dihydroxy-3-methylvalerate) into 2-oxo-3-methylpentanoate (2-oxo-3-methylvalerate) and of (2R)-2,3-dihydroxy-3-methylbutanoate (2,3-dihydroxyisovalerate) into 2-oxo-3-methylbutanoate (2-oxoisovalerate), the penultimate precursor to L-isoleucine and L-valine, respectively.</text>
</comment>
<protein>
    <recommendedName>
        <fullName evidence="14 15">Dihydroxy-acid dehydratase</fullName>
        <shortName evidence="15">DAD</shortName>
        <ecNumber evidence="14 15">4.2.1.9</ecNumber>
    </recommendedName>
</protein>
<dbReference type="GO" id="GO:0005829">
    <property type="term" value="C:cytosol"/>
    <property type="evidence" value="ECO:0007669"/>
    <property type="project" value="TreeGrafter"/>
</dbReference>
<evidence type="ECO:0000256" key="7">
    <source>
        <dbReference type="ARBA" id="ARBA00023004"/>
    </source>
</evidence>
<comment type="catalytic activity">
    <reaction evidence="15">
        <text>(2R,3R)-2,3-dihydroxy-3-methylpentanoate = (S)-3-methyl-2-oxopentanoate + H2O</text>
        <dbReference type="Rhea" id="RHEA:27694"/>
        <dbReference type="ChEBI" id="CHEBI:15377"/>
        <dbReference type="ChEBI" id="CHEBI:35146"/>
        <dbReference type="ChEBI" id="CHEBI:49258"/>
        <dbReference type="EC" id="4.2.1.9"/>
    </reaction>
</comment>
<dbReference type="EC" id="4.2.1.9" evidence="14 15"/>
<keyword evidence="8 15" id="KW-0411">Iron-sulfur</keyword>
<evidence type="ECO:0000256" key="15">
    <source>
        <dbReference type="HAMAP-Rule" id="MF_00012"/>
    </source>
</evidence>
<dbReference type="AlphaFoldDB" id="A0A2G6KGT2"/>
<keyword evidence="9 15" id="KW-0456">Lyase</keyword>
<dbReference type="InterPro" id="IPR056740">
    <property type="entry name" value="ILV_EDD_C"/>
</dbReference>
<evidence type="ECO:0000256" key="3">
    <source>
        <dbReference type="ARBA" id="ARBA00022605"/>
    </source>
</evidence>
<reference evidence="18 19" key="1">
    <citation type="submission" date="2017-10" db="EMBL/GenBank/DDBJ databases">
        <title>Novel microbial diversity and functional potential in the marine mammal oral microbiome.</title>
        <authorList>
            <person name="Dudek N.K."/>
            <person name="Sun C.L."/>
            <person name="Burstein D."/>
            <person name="Kantor R.S."/>
            <person name="Aliaga Goltsman D.S."/>
            <person name="Bik E.M."/>
            <person name="Thomas B.C."/>
            <person name="Banfield J.F."/>
            <person name="Relman D.A."/>
        </authorList>
    </citation>
    <scope>NUCLEOTIDE SEQUENCE [LARGE SCALE GENOMIC DNA]</scope>
    <source>
        <strain evidence="18">DOLJORAL78_47_16</strain>
    </source>
</reference>
<dbReference type="GO" id="GO:0004160">
    <property type="term" value="F:dihydroxy-acid dehydratase activity"/>
    <property type="evidence" value="ECO:0007669"/>
    <property type="project" value="UniProtKB-UniRule"/>
</dbReference>
<keyword evidence="3 15" id="KW-0028">Amino-acid biosynthesis</keyword>
<feature type="domain" description="Dihydroxy-acid/6-phosphogluconate dehydratase C-terminal" evidence="17">
    <location>
        <begin position="359"/>
        <end position="550"/>
    </location>
</feature>
<gene>
    <name evidence="15 18" type="primary">ilvD</name>
    <name evidence="18" type="ORF">CSA56_08870</name>
</gene>
<comment type="catalytic activity">
    <reaction evidence="11">
        <text>(2R)-2,3-dihydroxy-3-methylbutanoate = 3-methyl-2-oxobutanoate + H2O</text>
        <dbReference type="Rhea" id="RHEA:24809"/>
        <dbReference type="ChEBI" id="CHEBI:11851"/>
        <dbReference type="ChEBI" id="CHEBI:15377"/>
        <dbReference type="ChEBI" id="CHEBI:49072"/>
        <dbReference type="EC" id="4.2.1.9"/>
    </reaction>
    <physiologicalReaction direction="left-to-right" evidence="11">
        <dbReference type="Rhea" id="RHEA:24810"/>
    </physiologicalReaction>
</comment>
<evidence type="ECO:0000259" key="16">
    <source>
        <dbReference type="Pfam" id="PF00920"/>
    </source>
</evidence>
<comment type="similarity">
    <text evidence="2 15">Belongs to the IlvD/Edd family.</text>
</comment>
<evidence type="ECO:0000256" key="5">
    <source>
        <dbReference type="ARBA" id="ARBA00022723"/>
    </source>
</evidence>
<name>A0A2G6KGT2_9BACT</name>
<evidence type="ECO:0000256" key="4">
    <source>
        <dbReference type="ARBA" id="ARBA00022714"/>
    </source>
</evidence>
<evidence type="ECO:0000313" key="18">
    <source>
        <dbReference type="EMBL" id="PIE34019.1"/>
    </source>
</evidence>
<dbReference type="InterPro" id="IPR042096">
    <property type="entry name" value="Dihydro-acid_dehy_C"/>
</dbReference>
<evidence type="ECO:0000256" key="9">
    <source>
        <dbReference type="ARBA" id="ARBA00023239"/>
    </source>
</evidence>
<dbReference type="GO" id="GO:0000287">
    <property type="term" value="F:magnesium ion binding"/>
    <property type="evidence" value="ECO:0007669"/>
    <property type="project" value="UniProtKB-UniRule"/>
</dbReference>
<evidence type="ECO:0000313" key="19">
    <source>
        <dbReference type="Proteomes" id="UP000230821"/>
    </source>
</evidence>
<comment type="subunit">
    <text evidence="15">Homodimer.</text>
</comment>
<feature type="modified residue" description="N6-carboxylysine" evidence="15">
    <location>
        <position position="123"/>
    </location>
</feature>
<evidence type="ECO:0000256" key="13">
    <source>
        <dbReference type="ARBA" id="ARBA00029437"/>
    </source>
</evidence>
<evidence type="ECO:0000256" key="11">
    <source>
        <dbReference type="ARBA" id="ARBA00029304"/>
    </source>
</evidence>
<comment type="pathway">
    <text evidence="12 15">Amino-acid biosynthesis; L-valine biosynthesis; L-valine from pyruvate: step 3/4.</text>
</comment>
<comment type="caution">
    <text evidence="18">The sequence shown here is derived from an EMBL/GenBank/DDBJ whole genome shotgun (WGS) entry which is preliminary data.</text>
</comment>
<comment type="cofactor">
    <cofactor evidence="1 15">
        <name>Mg(2+)</name>
        <dbReference type="ChEBI" id="CHEBI:18420"/>
    </cofactor>
</comment>
<dbReference type="InterPro" id="IPR037237">
    <property type="entry name" value="IlvD/EDD_N"/>
</dbReference>
<dbReference type="GO" id="GO:0051537">
    <property type="term" value="F:2 iron, 2 sulfur cluster binding"/>
    <property type="evidence" value="ECO:0007669"/>
    <property type="project" value="UniProtKB-UniRule"/>
</dbReference>
<feature type="active site" description="Proton acceptor" evidence="15">
    <location>
        <position position="469"/>
    </location>
</feature>
<dbReference type="InterPro" id="IPR000581">
    <property type="entry name" value="ILV_EDD_N"/>
</dbReference>
<proteinExistence type="inferred from homology"/>
<dbReference type="NCBIfam" id="TIGR00110">
    <property type="entry name" value="ilvD"/>
    <property type="match status" value="1"/>
</dbReference>
<keyword evidence="7 15" id="KW-0408">Iron</keyword>
<sequence>MSYRSQEVLKIPEWSPIRNLYKSMGYTNYDLERPMIGIANSWNRVVPGHYNLQLVSEYVKQGIFQAGGTPVEFGVIAACDGIANGHEGMRYVLPSRDLIANDIEIMVEAHRLDAVVLLGSCDKIVPAMLMAAARLDLPAIIVAGGPTLGGCEFDGRQSDNSSIAEALGMLKAGRIDEAAYRKLEDTVAPTCGSCAFMGTANSMCSVAEAMGMSLPGSAAIPAVYAERLHIAQESGRAIMNLVQQNITARHIINEKGLENALRVAMAIGASTNIALHIPAIGYEADCEISQAFIGELSRTTPHLAKVFPSGKPNVPDYHDAGGVPAVMKELGDLIHQDVMTVSGKPVRENLVNAGSRNHDIIRPRSNPWSPEGGLAVLQGNLAPKTGITKPAAIHPSMRKFTGKARCFDSEELANDAILEGKIKDGDVVVIRYEGPKGGPGMREMTRAMKMLYGRGLALKTALVTDGRFSGTNNGCFVGHISPEAAEGGPIAVVQDGDTITIDVPNRRLHLHVSDEEIAERLKTWQRPEPTITKGYLALYSRLAESADQGAIVRHK</sequence>
<comment type="pathway">
    <text evidence="13 15">Amino-acid biosynthesis; L-isoleucine biosynthesis; L-isoleucine from 2-oxobutanoate: step 3/4.</text>
</comment>
<dbReference type="FunFam" id="3.50.30.80:FF:000001">
    <property type="entry name" value="Dihydroxy-acid dehydratase"/>
    <property type="match status" value="1"/>
</dbReference>
<evidence type="ECO:0000256" key="14">
    <source>
        <dbReference type="ARBA" id="ARBA00029490"/>
    </source>
</evidence>
<keyword evidence="10 15" id="KW-0100">Branched-chain amino acid biosynthesis</keyword>
<keyword evidence="4 15" id="KW-0001">2Fe-2S</keyword>
<feature type="binding site" evidence="15">
    <location>
        <position position="443"/>
    </location>
    <ligand>
        <name>Mg(2+)</name>
        <dbReference type="ChEBI" id="CHEBI:18420"/>
    </ligand>
</feature>
<dbReference type="InterPro" id="IPR004404">
    <property type="entry name" value="DihydroxyA_deHydtase"/>
</dbReference>
<dbReference type="GO" id="GO:0009099">
    <property type="term" value="P:L-valine biosynthetic process"/>
    <property type="evidence" value="ECO:0007669"/>
    <property type="project" value="UniProtKB-UniRule"/>
</dbReference>
<dbReference type="Pfam" id="PF00920">
    <property type="entry name" value="ILVD_EDD_N"/>
    <property type="match status" value="1"/>
</dbReference>
<organism evidence="18 19">
    <name type="scientific">candidate division KSB3 bacterium</name>
    <dbReference type="NCBI Taxonomy" id="2044937"/>
    <lineage>
        <taxon>Bacteria</taxon>
        <taxon>candidate division KSB3</taxon>
    </lineage>
</organism>
<feature type="domain" description="Dihydroxy-acid/6-phosphogluconate dehydratase N-terminal" evidence="16">
    <location>
        <begin position="33"/>
        <end position="349"/>
    </location>
</feature>
<accession>A0A2G6KGT2</accession>
<dbReference type="UniPathway" id="UPA00049">
    <property type="reaction ID" value="UER00061"/>
</dbReference>
<comment type="cofactor">
    <cofactor evidence="15">
        <name>[2Fe-2S] cluster</name>
        <dbReference type="ChEBI" id="CHEBI:190135"/>
    </cofactor>
    <text evidence="15">Binds 1 [2Fe-2S] cluster per subunit. This cluster acts as a Lewis acid cofactor.</text>
</comment>
<feature type="binding site" description="via carbamate group" evidence="15">
    <location>
        <position position="123"/>
    </location>
    <ligand>
        <name>Mg(2+)</name>
        <dbReference type="ChEBI" id="CHEBI:18420"/>
    </ligand>
</feature>
<feature type="binding site" evidence="15">
    <location>
        <position position="80"/>
    </location>
    <ligand>
        <name>Mg(2+)</name>
        <dbReference type="ChEBI" id="CHEBI:18420"/>
    </ligand>
</feature>
<evidence type="ECO:0000256" key="6">
    <source>
        <dbReference type="ARBA" id="ARBA00022842"/>
    </source>
</evidence>
<dbReference type="PANTHER" id="PTHR43661">
    <property type="entry name" value="D-XYLONATE DEHYDRATASE"/>
    <property type="match status" value="1"/>
</dbReference>
<dbReference type="PANTHER" id="PTHR43661:SF3">
    <property type="entry name" value="D-XYLONATE DEHYDRATASE YAGF-RELATED"/>
    <property type="match status" value="1"/>
</dbReference>
<dbReference type="InterPro" id="IPR020558">
    <property type="entry name" value="DiOHA_6PGluconate_deHydtase_CS"/>
</dbReference>
<keyword evidence="5 15" id="KW-0479">Metal-binding</keyword>
<evidence type="ECO:0000256" key="8">
    <source>
        <dbReference type="ARBA" id="ARBA00023014"/>
    </source>
</evidence>
<evidence type="ECO:0000256" key="2">
    <source>
        <dbReference type="ARBA" id="ARBA00006486"/>
    </source>
</evidence>
<dbReference type="SUPFAM" id="SSF52016">
    <property type="entry name" value="LeuD/IlvD-like"/>
    <property type="match status" value="1"/>
</dbReference>
<dbReference type="Proteomes" id="UP000230821">
    <property type="component" value="Unassembled WGS sequence"/>
</dbReference>
<dbReference type="GO" id="GO:0009097">
    <property type="term" value="P:isoleucine biosynthetic process"/>
    <property type="evidence" value="ECO:0007669"/>
    <property type="project" value="UniProtKB-UniRule"/>
</dbReference>
<dbReference type="PROSITE" id="PS00886">
    <property type="entry name" value="ILVD_EDD_1"/>
    <property type="match status" value="1"/>
</dbReference>
<dbReference type="Pfam" id="PF24877">
    <property type="entry name" value="ILV_EDD_C"/>
    <property type="match status" value="1"/>
</dbReference>
<dbReference type="UniPathway" id="UPA00047">
    <property type="reaction ID" value="UER00057"/>
</dbReference>
<dbReference type="SUPFAM" id="SSF143975">
    <property type="entry name" value="IlvD/EDD N-terminal domain-like"/>
    <property type="match status" value="1"/>
</dbReference>
<dbReference type="Gene3D" id="3.50.30.80">
    <property type="entry name" value="IlvD/EDD C-terminal domain-like"/>
    <property type="match status" value="1"/>
</dbReference>
<evidence type="ECO:0000256" key="10">
    <source>
        <dbReference type="ARBA" id="ARBA00023304"/>
    </source>
</evidence>
<dbReference type="NCBIfam" id="NF002068">
    <property type="entry name" value="PRK00911.1"/>
    <property type="match status" value="1"/>
</dbReference>
<feature type="binding site" evidence="15">
    <location>
        <position position="122"/>
    </location>
    <ligand>
        <name>Mg(2+)</name>
        <dbReference type="ChEBI" id="CHEBI:18420"/>
    </ligand>
</feature>
<evidence type="ECO:0000256" key="12">
    <source>
        <dbReference type="ARBA" id="ARBA00029436"/>
    </source>
</evidence>
<dbReference type="HAMAP" id="MF_00012">
    <property type="entry name" value="IlvD"/>
    <property type="match status" value="1"/>
</dbReference>
<evidence type="ECO:0000256" key="1">
    <source>
        <dbReference type="ARBA" id="ARBA00001946"/>
    </source>
</evidence>
<comment type="caution">
    <text evidence="15">Lacks conserved residue(s) required for the propagation of feature annotation.</text>
</comment>
<dbReference type="EMBL" id="PDSK01000092">
    <property type="protein sequence ID" value="PIE34019.1"/>
    <property type="molecule type" value="Genomic_DNA"/>
</dbReference>
<evidence type="ECO:0000259" key="17">
    <source>
        <dbReference type="Pfam" id="PF24877"/>
    </source>
</evidence>